<dbReference type="Proteomes" id="UP000288805">
    <property type="component" value="Unassembled WGS sequence"/>
</dbReference>
<gene>
    <name evidence="2" type="ORF">CK203_094913</name>
</gene>
<keyword evidence="1" id="KW-0812">Transmembrane</keyword>
<proteinExistence type="predicted"/>
<dbReference type="EMBL" id="QGNW01001553">
    <property type="protein sequence ID" value="RVW36923.1"/>
    <property type="molecule type" value="Genomic_DNA"/>
</dbReference>
<comment type="caution">
    <text evidence="2">The sequence shown here is derived from an EMBL/GenBank/DDBJ whole genome shotgun (WGS) entry which is preliminary data.</text>
</comment>
<name>A0A438DN95_VITVI</name>
<sequence length="130" mass="14658">MFPVLQYLKENVRPLSTWGGLHVALLLAELHHHIFGFLNGTVFFLTVLLNLLKRLSLDFGLGGGFGFCRAGTIKFVGQVNASITLLHPIHCTRQRKVDVEFDMTTIPAFLIVLGVLWLVLRPRRPKPKIN</sequence>
<feature type="transmembrane region" description="Helical" evidence="1">
    <location>
        <begin position="103"/>
        <end position="120"/>
    </location>
</feature>
<reference evidence="2 3" key="1">
    <citation type="journal article" date="2018" name="PLoS Genet.">
        <title>Population sequencing reveals clonal diversity and ancestral inbreeding in the grapevine cultivar Chardonnay.</title>
        <authorList>
            <person name="Roach M.J."/>
            <person name="Johnson D.L."/>
            <person name="Bohlmann J."/>
            <person name="van Vuuren H.J."/>
            <person name="Jones S.J."/>
            <person name="Pretorius I.S."/>
            <person name="Schmidt S.A."/>
            <person name="Borneman A.R."/>
        </authorList>
    </citation>
    <scope>NUCLEOTIDE SEQUENCE [LARGE SCALE GENOMIC DNA]</scope>
    <source>
        <strain evidence="3">cv. Chardonnay</strain>
        <tissue evidence="2">Leaf</tissue>
    </source>
</reference>
<dbReference type="OrthoDB" id="16573at2759"/>
<evidence type="ECO:0000313" key="3">
    <source>
        <dbReference type="Proteomes" id="UP000288805"/>
    </source>
</evidence>
<accession>A0A438DN95</accession>
<organism evidence="2 3">
    <name type="scientific">Vitis vinifera</name>
    <name type="common">Grape</name>
    <dbReference type="NCBI Taxonomy" id="29760"/>
    <lineage>
        <taxon>Eukaryota</taxon>
        <taxon>Viridiplantae</taxon>
        <taxon>Streptophyta</taxon>
        <taxon>Embryophyta</taxon>
        <taxon>Tracheophyta</taxon>
        <taxon>Spermatophyta</taxon>
        <taxon>Magnoliopsida</taxon>
        <taxon>eudicotyledons</taxon>
        <taxon>Gunneridae</taxon>
        <taxon>Pentapetalae</taxon>
        <taxon>rosids</taxon>
        <taxon>Vitales</taxon>
        <taxon>Vitaceae</taxon>
        <taxon>Viteae</taxon>
        <taxon>Vitis</taxon>
    </lineage>
</organism>
<protein>
    <submittedName>
        <fullName evidence="2">Uncharacterized protein</fullName>
    </submittedName>
</protein>
<evidence type="ECO:0000313" key="2">
    <source>
        <dbReference type="EMBL" id="RVW36923.1"/>
    </source>
</evidence>
<dbReference type="AlphaFoldDB" id="A0A438DN95"/>
<feature type="transmembrane region" description="Helical" evidence="1">
    <location>
        <begin position="34"/>
        <end position="52"/>
    </location>
</feature>
<keyword evidence="1" id="KW-0472">Membrane</keyword>
<keyword evidence="1" id="KW-1133">Transmembrane helix</keyword>
<evidence type="ECO:0000256" key="1">
    <source>
        <dbReference type="SAM" id="Phobius"/>
    </source>
</evidence>